<proteinExistence type="predicted"/>
<gene>
    <name evidence="1" type="ORF">NQ318_007276</name>
</gene>
<name>A0AAV8Z0P8_9CUCU</name>
<sequence length="157" mass="18370">MFNLLNLKRKERLLVILVRFFHSLFDVNLRPAWDHESEIRFIVRRRETALTLRRKAILDLDPYNNDPKVIKTECVGHVEKRMGTRLHNAKKTNKGFGGRDPGKLTIKVTGELTTYYGLLLIIQPCLLRYLLKEDYDTRVIDAYLLNACLFQAPDINL</sequence>
<organism evidence="1 2">
    <name type="scientific">Aromia moschata</name>
    <dbReference type="NCBI Taxonomy" id="1265417"/>
    <lineage>
        <taxon>Eukaryota</taxon>
        <taxon>Metazoa</taxon>
        <taxon>Ecdysozoa</taxon>
        <taxon>Arthropoda</taxon>
        <taxon>Hexapoda</taxon>
        <taxon>Insecta</taxon>
        <taxon>Pterygota</taxon>
        <taxon>Neoptera</taxon>
        <taxon>Endopterygota</taxon>
        <taxon>Coleoptera</taxon>
        <taxon>Polyphaga</taxon>
        <taxon>Cucujiformia</taxon>
        <taxon>Chrysomeloidea</taxon>
        <taxon>Cerambycidae</taxon>
        <taxon>Cerambycinae</taxon>
        <taxon>Callichromatini</taxon>
        <taxon>Aromia</taxon>
    </lineage>
</organism>
<accession>A0AAV8Z0P8</accession>
<keyword evidence="2" id="KW-1185">Reference proteome</keyword>
<comment type="caution">
    <text evidence="1">The sequence shown here is derived from an EMBL/GenBank/DDBJ whole genome shotgun (WGS) entry which is preliminary data.</text>
</comment>
<dbReference type="AlphaFoldDB" id="A0AAV8Z0P8"/>
<dbReference type="Proteomes" id="UP001162162">
    <property type="component" value="Unassembled WGS sequence"/>
</dbReference>
<evidence type="ECO:0000313" key="2">
    <source>
        <dbReference type="Proteomes" id="UP001162162"/>
    </source>
</evidence>
<protein>
    <submittedName>
        <fullName evidence="1">Uncharacterized protein</fullName>
    </submittedName>
</protein>
<evidence type="ECO:0000313" key="1">
    <source>
        <dbReference type="EMBL" id="KAJ8957064.1"/>
    </source>
</evidence>
<dbReference type="EMBL" id="JAPWTK010000025">
    <property type="protein sequence ID" value="KAJ8957064.1"/>
    <property type="molecule type" value="Genomic_DNA"/>
</dbReference>
<reference evidence="1" key="1">
    <citation type="journal article" date="2023" name="Insect Mol. Biol.">
        <title>Genome sequencing provides insights into the evolution of gene families encoding plant cell wall-degrading enzymes in longhorned beetles.</title>
        <authorList>
            <person name="Shin N.R."/>
            <person name="Okamura Y."/>
            <person name="Kirsch R."/>
            <person name="Pauchet Y."/>
        </authorList>
    </citation>
    <scope>NUCLEOTIDE SEQUENCE</scope>
    <source>
        <strain evidence="1">AMC_N1</strain>
    </source>
</reference>